<evidence type="ECO:0000313" key="4">
    <source>
        <dbReference type="Proteomes" id="UP000029120"/>
    </source>
</evidence>
<gene>
    <name evidence="3" type="ordered locus">AALP_Aa3g034600</name>
</gene>
<evidence type="ECO:0000256" key="1">
    <source>
        <dbReference type="SAM" id="MobiDB-lite"/>
    </source>
</evidence>
<dbReference type="Pfam" id="PF24289">
    <property type="entry name" value="DUF7477"/>
    <property type="match status" value="1"/>
</dbReference>
<dbReference type="InterPro" id="IPR055900">
    <property type="entry name" value="DUF7477"/>
</dbReference>
<name>A0A087H6S7_ARAAL</name>
<dbReference type="AlphaFoldDB" id="A0A087H6S7"/>
<sequence>MKQRYHYNVQDTRVYEHIEKGIKNGIFISCVASSRDLWAIIMDGGTGFSSQVCDLSSDFLRKNWIVEQWEKKYHISSVAGANNGKSLVVMSQGTNYTQQSYKITSTFPYTWINKKWKDGFHVTSMATSRGRWCVVMSVNSGYFDQVVELDSLHLSERIQRKSECGYIITSMAATSDQTAFILSKPKQKVTDETQETHRTSSFPKTHVKENWAKNMFVTSLCYGRTVSGQNALKCDDIPDFLAGLNISDNHQNSGNEESNHVTNFSHNLESSFLNQGKDKVVAADNELEGCDDFPNALAALHISDNHQKSGNEGSSHVTKLDSSLPFQENDKVSVGDGDVLPITHIASVDLPSTSGTCEEEEEDKTTCNIEKKST</sequence>
<evidence type="ECO:0000313" key="3">
    <source>
        <dbReference type="EMBL" id="KFK37829.1"/>
    </source>
</evidence>
<dbReference type="Gramene" id="KFK37829">
    <property type="protein sequence ID" value="KFK37829"/>
    <property type="gene ID" value="AALP_AA3G034600"/>
</dbReference>
<feature type="domain" description="DUF7477" evidence="2">
    <location>
        <begin position="1"/>
        <end position="227"/>
    </location>
</feature>
<organism evidence="3 4">
    <name type="scientific">Arabis alpina</name>
    <name type="common">Alpine rock-cress</name>
    <dbReference type="NCBI Taxonomy" id="50452"/>
    <lineage>
        <taxon>Eukaryota</taxon>
        <taxon>Viridiplantae</taxon>
        <taxon>Streptophyta</taxon>
        <taxon>Embryophyta</taxon>
        <taxon>Tracheophyta</taxon>
        <taxon>Spermatophyta</taxon>
        <taxon>Magnoliopsida</taxon>
        <taxon>eudicotyledons</taxon>
        <taxon>Gunneridae</taxon>
        <taxon>Pentapetalae</taxon>
        <taxon>rosids</taxon>
        <taxon>malvids</taxon>
        <taxon>Brassicales</taxon>
        <taxon>Brassicaceae</taxon>
        <taxon>Arabideae</taxon>
        <taxon>Arabis</taxon>
    </lineage>
</organism>
<accession>A0A087H6S7</accession>
<proteinExistence type="predicted"/>
<dbReference type="eggNOG" id="KOG1164">
    <property type="taxonomic scope" value="Eukaryota"/>
</dbReference>
<dbReference type="Proteomes" id="UP000029120">
    <property type="component" value="Chromosome 3"/>
</dbReference>
<dbReference type="OrthoDB" id="1890401at2759"/>
<protein>
    <recommendedName>
        <fullName evidence="2">DUF7477 domain-containing protein</fullName>
    </recommendedName>
</protein>
<evidence type="ECO:0000259" key="2">
    <source>
        <dbReference type="Pfam" id="PF24289"/>
    </source>
</evidence>
<feature type="region of interest" description="Disordered" evidence="1">
    <location>
        <begin position="350"/>
        <end position="374"/>
    </location>
</feature>
<keyword evidence="4" id="KW-1185">Reference proteome</keyword>
<dbReference type="EMBL" id="CM002871">
    <property type="protein sequence ID" value="KFK37829.1"/>
    <property type="molecule type" value="Genomic_DNA"/>
</dbReference>
<reference evidence="4" key="1">
    <citation type="journal article" date="2015" name="Nat. Plants">
        <title>Genome expansion of Arabis alpina linked with retrotransposition and reduced symmetric DNA methylation.</title>
        <authorList>
            <person name="Willing E.M."/>
            <person name="Rawat V."/>
            <person name="Mandakova T."/>
            <person name="Maumus F."/>
            <person name="James G.V."/>
            <person name="Nordstroem K.J."/>
            <person name="Becker C."/>
            <person name="Warthmann N."/>
            <person name="Chica C."/>
            <person name="Szarzynska B."/>
            <person name="Zytnicki M."/>
            <person name="Albani M.C."/>
            <person name="Kiefer C."/>
            <person name="Bergonzi S."/>
            <person name="Castaings L."/>
            <person name="Mateos J.L."/>
            <person name="Berns M.C."/>
            <person name="Bujdoso N."/>
            <person name="Piofczyk T."/>
            <person name="de Lorenzo L."/>
            <person name="Barrero-Sicilia C."/>
            <person name="Mateos I."/>
            <person name="Piednoel M."/>
            <person name="Hagmann J."/>
            <person name="Chen-Min-Tao R."/>
            <person name="Iglesias-Fernandez R."/>
            <person name="Schuster S.C."/>
            <person name="Alonso-Blanco C."/>
            <person name="Roudier F."/>
            <person name="Carbonero P."/>
            <person name="Paz-Ares J."/>
            <person name="Davis S.J."/>
            <person name="Pecinka A."/>
            <person name="Quesneville H."/>
            <person name="Colot V."/>
            <person name="Lysak M.A."/>
            <person name="Weigel D."/>
            <person name="Coupland G."/>
            <person name="Schneeberger K."/>
        </authorList>
    </citation>
    <scope>NUCLEOTIDE SEQUENCE [LARGE SCALE GENOMIC DNA]</scope>
    <source>
        <strain evidence="4">cv. Pajares</strain>
    </source>
</reference>